<evidence type="ECO:0000256" key="3">
    <source>
        <dbReference type="ARBA" id="ARBA00022989"/>
    </source>
</evidence>
<evidence type="ECO:0000313" key="7">
    <source>
        <dbReference type="EMBL" id="URW78523.1"/>
    </source>
</evidence>
<dbReference type="KEGG" id="alkq:M9189_06550"/>
<keyword evidence="3 5" id="KW-1133">Transmembrane helix</keyword>
<keyword evidence="4 5" id="KW-0472">Membrane</keyword>
<reference evidence="7" key="1">
    <citation type="submission" date="2022-05" db="EMBL/GenBank/DDBJ databases">
        <authorList>
            <person name="Sun X."/>
        </authorList>
    </citation>
    <scope>NUCLEOTIDE SEQUENCE</scope>
    <source>
        <strain evidence="7">Ai-910</strain>
    </source>
</reference>
<dbReference type="AlphaFoldDB" id="A0A9J6ZLI4"/>
<proteinExistence type="predicted"/>
<dbReference type="Proteomes" id="UP001056426">
    <property type="component" value="Chromosome"/>
</dbReference>
<evidence type="ECO:0000256" key="5">
    <source>
        <dbReference type="SAM" id="Phobius"/>
    </source>
</evidence>
<dbReference type="NCBIfam" id="NF045576">
    <property type="entry name" value="BT_3928_fam"/>
    <property type="match status" value="1"/>
</dbReference>
<feature type="transmembrane region" description="Helical" evidence="5">
    <location>
        <begin position="77"/>
        <end position="99"/>
    </location>
</feature>
<dbReference type="GO" id="GO:0016020">
    <property type="term" value="C:membrane"/>
    <property type="evidence" value="ECO:0007669"/>
    <property type="project" value="UniProtKB-SubCell"/>
</dbReference>
<evidence type="ECO:0000256" key="4">
    <source>
        <dbReference type="ARBA" id="ARBA00023136"/>
    </source>
</evidence>
<gene>
    <name evidence="7" type="ORF">M9189_06550</name>
</gene>
<keyword evidence="8" id="KW-1185">Reference proteome</keyword>
<organism evidence="7 8">
    <name type="scientific">Xiashengella succiniciproducens</name>
    <dbReference type="NCBI Taxonomy" id="2949635"/>
    <lineage>
        <taxon>Bacteria</taxon>
        <taxon>Pseudomonadati</taxon>
        <taxon>Bacteroidota</taxon>
        <taxon>Bacteroidia</taxon>
        <taxon>Marinilabiliales</taxon>
        <taxon>Marinilabiliaceae</taxon>
        <taxon>Xiashengella</taxon>
    </lineage>
</organism>
<reference evidence="7" key="2">
    <citation type="submission" date="2022-06" db="EMBL/GenBank/DDBJ databases">
        <title>Xiashengella guii gen. nov. sp. nov., a bacterium isolated form anaerobic digestion tank.</title>
        <authorList>
            <person name="Huang H."/>
        </authorList>
    </citation>
    <scope>NUCLEOTIDE SEQUENCE</scope>
    <source>
        <strain evidence="7">Ai-910</strain>
    </source>
</reference>
<evidence type="ECO:0000256" key="2">
    <source>
        <dbReference type="ARBA" id="ARBA00022692"/>
    </source>
</evidence>
<dbReference type="RefSeq" id="WP_250721887.1">
    <property type="nucleotide sequence ID" value="NZ_CP098400.1"/>
</dbReference>
<feature type="transmembrane region" description="Helical" evidence="5">
    <location>
        <begin position="49"/>
        <end position="70"/>
    </location>
</feature>
<evidence type="ECO:0000313" key="8">
    <source>
        <dbReference type="Proteomes" id="UP001056426"/>
    </source>
</evidence>
<dbReference type="InterPro" id="IPR009908">
    <property type="entry name" value="Methylamine_util_MauE"/>
</dbReference>
<evidence type="ECO:0000256" key="1">
    <source>
        <dbReference type="ARBA" id="ARBA00004141"/>
    </source>
</evidence>
<evidence type="ECO:0000259" key="6">
    <source>
        <dbReference type="Pfam" id="PF07291"/>
    </source>
</evidence>
<dbReference type="EMBL" id="CP098400">
    <property type="protein sequence ID" value="URW78523.1"/>
    <property type="molecule type" value="Genomic_DNA"/>
</dbReference>
<feature type="transmembrane region" description="Helical" evidence="5">
    <location>
        <begin position="119"/>
        <end position="134"/>
    </location>
</feature>
<comment type="subcellular location">
    <subcellularLocation>
        <location evidence="1">Membrane</location>
        <topology evidence="1">Multi-pass membrane protein</topology>
    </subcellularLocation>
</comment>
<feature type="domain" description="Methylamine utilisation protein MauE" evidence="6">
    <location>
        <begin position="3"/>
        <end position="133"/>
    </location>
</feature>
<dbReference type="GO" id="GO:0030416">
    <property type="term" value="P:methylamine metabolic process"/>
    <property type="evidence" value="ECO:0007669"/>
    <property type="project" value="InterPro"/>
</dbReference>
<feature type="transmembrane region" description="Helical" evidence="5">
    <location>
        <begin position="146"/>
        <end position="168"/>
    </location>
</feature>
<feature type="transmembrane region" description="Helical" evidence="5">
    <location>
        <begin position="386"/>
        <end position="403"/>
    </location>
</feature>
<name>A0A9J6ZLI4_9BACT</name>
<protein>
    <submittedName>
        <fullName evidence="7">DoxX family protein</fullName>
    </submittedName>
</protein>
<keyword evidence="2 5" id="KW-0812">Transmembrane</keyword>
<dbReference type="Pfam" id="PF07291">
    <property type="entry name" value="MauE"/>
    <property type="match status" value="1"/>
</dbReference>
<sequence length="409" mass="45566">MKKTLLCICRLIPALTFIFSGIVKAIDPVGGAVKFEDYFVAFGMDALAPLALGLSIALASLEFLIGFFLLCKLYMRITSLAALIMTAFFTLLTLYIAIFNPVSDCGCFGDAIKLTNWETFGKNVILMAAVFFMFKFRNSYENRYTVLANATTAIIALVAIISFSVYNYRHLPVIDFRPYKTGTNIPAGMRIPEGAEQPEYETLFILEKDGVRQTFNVDNYPYDDESWVYVDSETKVIKEGYTPPLYNFSIFSAESGEEVHHELINTKGPVFLVISPDLAKISDTVAGRIGELAENARIKNISFHIVTASGNDAMENFDKANGLMLSYLQADETLLKTIIRSNPGLVLLYDGTVAGKWHYNDLPEVSILENPLSYALTQSISCRSRLIIWLCIAGVLLIPLIIFRSKTTK</sequence>
<accession>A0A9J6ZLI4</accession>